<dbReference type="Gene3D" id="3.40.640.10">
    <property type="entry name" value="Type I PLP-dependent aspartate aminotransferase-like (Major domain)"/>
    <property type="match status" value="1"/>
</dbReference>
<reference evidence="3 4" key="1">
    <citation type="submission" date="2016-10" db="EMBL/GenBank/DDBJ databases">
        <authorList>
            <person name="de Groot N.N."/>
        </authorList>
    </citation>
    <scope>NUCLEOTIDE SEQUENCE [LARGE SCALE GENOMIC DNA]</scope>
    <source>
        <strain evidence="3 4">DSM 25186</strain>
    </source>
</reference>
<dbReference type="InterPro" id="IPR015424">
    <property type="entry name" value="PyrdxlP-dep_Trfase"/>
</dbReference>
<dbReference type="Proteomes" id="UP000198510">
    <property type="component" value="Unassembled WGS sequence"/>
</dbReference>
<dbReference type="SUPFAM" id="SSF53383">
    <property type="entry name" value="PLP-dependent transferases"/>
    <property type="match status" value="1"/>
</dbReference>
<evidence type="ECO:0000259" key="2">
    <source>
        <dbReference type="Pfam" id="PF00266"/>
    </source>
</evidence>
<dbReference type="GO" id="GO:0016829">
    <property type="term" value="F:lyase activity"/>
    <property type="evidence" value="ECO:0007669"/>
    <property type="project" value="UniProtKB-KW"/>
</dbReference>
<organism evidence="3 4">
    <name type="scientific">Catalinimonas alkaloidigena</name>
    <dbReference type="NCBI Taxonomy" id="1075417"/>
    <lineage>
        <taxon>Bacteria</taxon>
        <taxon>Pseudomonadati</taxon>
        <taxon>Bacteroidota</taxon>
        <taxon>Cytophagia</taxon>
        <taxon>Cytophagales</taxon>
        <taxon>Catalimonadaceae</taxon>
        <taxon>Catalinimonas</taxon>
    </lineage>
</organism>
<name>A0A1G9R358_9BACT</name>
<dbReference type="AlphaFoldDB" id="A0A1G9R358"/>
<sequence>MQRRNFLTRLAGTAGLLTTGGMTSVLQARNLHEGLARLRDQPPLDAVRDEEAWNRVRQAYTVSRTVINLNNGGVSPQPLVVQDAVDRFYRYSNEAPSYYMWRVLDMGREPLRRQLADFAGCSPDELAIHRNTTEALATAIFGIPLKKGDEVVLTKQDYPNMINAWKQRELRDGIKLVWINLALPSDNEAALAKSYTDAFTNKTKVVHVTHMINWTGQVLPAARICEEARQRGILSVVDGAHTFAHIDYRIPDLKPDYFGTSLHKWMCAPFGTGLLYVKKDKINDLWPLFGTNDPKSDDIRKFESLGTRSFANEQAIAQALDFHLAIGGELKEQRLRYLKDYWAEQVKDLPRVRFNTPLHPDFSCALANVTIDGLDPNEFGNRLFNEYKIHTTTVNWEQIHGVRVTPHVYTSLRDLDLLVEAIKKMAT</sequence>
<dbReference type="InterPro" id="IPR015421">
    <property type="entry name" value="PyrdxlP-dep_Trfase_major"/>
</dbReference>
<dbReference type="InterPro" id="IPR000192">
    <property type="entry name" value="Aminotrans_V_dom"/>
</dbReference>
<keyword evidence="4" id="KW-1185">Reference proteome</keyword>
<dbReference type="InterPro" id="IPR015422">
    <property type="entry name" value="PyrdxlP-dep_Trfase_small"/>
</dbReference>
<feature type="domain" description="Aminotransferase class V" evidence="2">
    <location>
        <begin position="68"/>
        <end position="392"/>
    </location>
</feature>
<gene>
    <name evidence="3" type="ORF">SAMN05421823_1114</name>
</gene>
<keyword evidence="3" id="KW-0456">Lyase</keyword>
<protein>
    <submittedName>
        <fullName evidence="3">Selenocysteine lyase/Cysteine desulfurase</fullName>
    </submittedName>
</protein>
<dbReference type="Gene3D" id="3.90.1150.10">
    <property type="entry name" value="Aspartate Aminotransferase, domain 1"/>
    <property type="match status" value="1"/>
</dbReference>
<dbReference type="STRING" id="1075417.SAMN05421823_1114"/>
<dbReference type="PANTHER" id="PTHR43092:SF6">
    <property type="entry name" value="BLR1280 PROTEIN"/>
    <property type="match status" value="1"/>
</dbReference>
<dbReference type="Pfam" id="PF00266">
    <property type="entry name" value="Aminotran_5"/>
    <property type="match status" value="1"/>
</dbReference>
<accession>A0A1G9R358</accession>
<keyword evidence="1" id="KW-0663">Pyridoxal phosphate</keyword>
<evidence type="ECO:0000313" key="3">
    <source>
        <dbReference type="EMBL" id="SDM17297.1"/>
    </source>
</evidence>
<evidence type="ECO:0000256" key="1">
    <source>
        <dbReference type="ARBA" id="ARBA00022898"/>
    </source>
</evidence>
<dbReference type="EMBL" id="FNFO01000011">
    <property type="protein sequence ID" value="SDM17297.1"/>
    <property type="molecule type" value="Genomic_DNA"/>
</dbReference>
<proteinExistence type="predicted"/>
<evidence type="ECO:0000313" key="4">
    <source>
        <dbReference type="Proteomes" id="UP000198510"/>
    </source>
</evidence>
<dbReference type="PANTHER" id="PTHR43092">
    <property type="entry name" value="L-CYSTEINE DESULFHYDRASE"/>
    <property type="match status" value="1"/>
</dbReference>
<dbReference type="RefSeq" id="WP_089686464.1">
    <property type="nucleotide sequence ID" value="NZ_FNFO01000011.1"/>
</dbReference>
<dbReference type="OrthoDB" id="9804366at2"/>